<evidence type="ECO:0000256" key="5">
    <source>
        <dbReference type="ARBA" id="ARBA00022759"/>
    </source>
</evidence>
<gene>
    <name evidence="8" type="ORF">METZ01_LOCUS81707</name>
</gene>
<dbReference type="Gene3D" id="3.40.390.30">
    <property type="entry name" value="Metalloproteases ('zincins'), catalytic domain"/>
    <property type="match status" value="1"/>
</dbReference>
<dbReference type="PROSITE" id="PS01306">
    <property type="entry name" value="UPF0054"/>
    <property type="match status" value="1"/>
</dbReference>
<dbReference type="HAMAP" id="MF_00009">
    <property type="entry name" value="Endoribonucl_YbeY"/>
    <property type="match status" value="1"/>
</dbReference>
<proteinExistence type="inferred from homology"/>
<evidence type="ECO:0000256" key="3">
    <source>
        <dbReference type="ARBA" id="ARBA00022722"/>
    </source>
</evidence>
<organism evidence="8">
    <name type="scientific">marine metagenome</name>
    <dbReference type="NCBI Taxonomy" id="408172"/>
    <lineage>
        <taxon>unclassified sequences</taxon>
        <taxon>metagenomes</taxon>
        <taxon>ecological metagenomes</taxon>
    </lineage>
</organism>
<reference evidence="8" key="1">
    <citation type="submission" date="2018-05" db="EMBL/GenBank/DDBJ databases">
        <authorList>
            <person name="Lanie J.A."/>
            <person name="Ng W.-L."/>
            <person name="Kazmierczak K.M."/>
            <person name="Andrzejewski T.M."/>
            <person name="Davidsen T.M."/>
            <person name="Wayne K.J."/>
            <person name="Tettelin H."/>
            <person name="Glass J.I."/>
            <person name="Rusch D."/>
            <person name="Podicherti R."/>
            <person name="Tsui H.-C.T."/>
            <person name="Winkler M.E."/>
        </authorList>
    </citation>
    <scope>NUCLEOTIDE SEQUENCE</scope>
</reference>
<dbReference type="InterPro" id="IPR023091">
    <property type="entry name" value="MetalPrtase_cat_dom_sf_prd"/>
</dbReference>
<evidence type="ECO:0000256" key="7">
    <source>
        <dbReference type="ARBA" id="ARBA00022833"/>
    </source>
</evidence>
<evidence type="ECO:0000256" key="4">
    <source>
        <dbReference type="ARBA" id="ARBA00022723"/>
    </source>
</evidence>
<dbReference type="NCBIfam" id="TIGR00043">
    <property type="entry name" value="rRNA maturation RNase YbeY"/>
    <property type="match status" value="1"/>
</dbReference>
<evidence type="ECO:0000256" key="6">
    <source>
        <dbReference type="ARBA" id="ARBA00022801"/>
    </source>
</evidence>
<dbReference type="InterPro" id="IPR020549">
    <property type="entry name" value="YbeY_CS"/>
</dbReference>
<evidence type="ECO:0000256" key="2">
    <source>
        <dbReference type="ARBA" id="ARBA00010875"/>
    </source>
</evidence>
<comment type="cofactor">
    <cofactor evidence="1">
        <name>Zn(2+)</name>
        <dbReference type="ChEBI" id="CHEBI:29105"/>
    </cofactor>
</comment>
<dbReference type="PANTHER" id="PTHR46986:SF1">
    <property type="entry name" value="ENDORIBONUCLEASE YBEY, CHLOROPLASTIC"/>
    <property type="match status" value="1"/>
</dbReference>
<dbReference type="GO" id="GO:0006364">
    <property type="term" value="P:rRNA processing"/>
    <property type="evidence" value="ECO:0007669"/>
    <property type="project" value="InterPro"/>
</dbReference>
<keyword evidence="6" id="KW-0378">Hydrolase</keyword>
<evidence type="ECO:0000313" key="8">
    <source>
        <dbReference type="EMBL" id="SVA28853.1"/>
    </source>
</evidence>
<dbReference type="GO" id="GO:0004519">
    <property type="term" value="F:endonuclease activity"/>
    <property type="evidence" value="ECO:0007669"/>
    <property type="project" value="UniProtKB-KW"/>
</dbReference>
<protein>
    <submittedName>
        <fullName evidence="8">Uncharacterized protein</fullName>
    </submittedName>
</protein>
<dbReference type="EMBL" id="UINC01006655">
    <property type="protein sequence ID" value="SVA28853.1"/>
    <property type="molecule type" value="Genomic_DNA"/>
</dbReference>
<dbReference type="PANTHER" id="PTHR46986">
    <property type="entry name" value="ENDORIBONUCLEASE YBEY, CHLOROPLASTIC"/>
    <property type="match status" value="1"/>
</dbReference>
<keyword evidence="3" id="KW-0540">Nuclease</keyword>
<dbReference type="InterPro" id="IPR002036">
    <property type="entry name" value="YbeY"/>
</dbReference>
<dbReference type="AlphaFoldDB" id="A0A381UPV4"/>
<dbReference type="GO" id="GO:0046872">
    <property type="term" value="F:metal ion binding"/>
    <property type="evidence" value="ECO:0007669"/>
    <property type="project" value="UniProtKB-KW"/>
</dbReference>
<keyword evidence="7" id="KW-0862">Zinc</keyword>
<comment type="similarity">
    <text evidence="2">Belongs to the endoribonuclease YbeY family.</text>
</comment>
<dbReference type="GO" id="GO:0004222">
    <property type="term" value="F:metalloendopeptidase activity"/>
    <property type="evidence" value="ECO:0007669"/>
    <property type="project" value="InterPro"/>
</dbReference>
<evidence type="ECO:0000256" key="1">
    <source>
        <dbReference type="ARBA" id="ARBA00001947"/>
    </source>
</evidence>
<dbReference type="SUPFAM" id="SSF55486">
    <property type="entry name" value="Metalloproteases ('zincins'), catalytic domain"/>
    <property type="match status" value="1"/>
</dbReference>
<sequence>MTRDHPGSRFSPRSARLLVTVTDGRGRRKPAGRLSVWLREVAPKAARGEVAIALVGDRKMRNLNRKFRGIDKVTDVLSFTVDPGPVPPVPVARPLLGDIVIATGRAAQQARAAGLSEQQEWRRLALHGLLHLLGHDHERDEGQMFRLERRLRRLGRLPVD</sequence>
<name>A0A381UPV4_9ZZZZ</name>
<dbReference type="Pfam" id="PF02130">
    <property type="entry name" value="YbeY"/>
    <property type="match status" value="1"/>
</dbReference>
<accession>A0A381UPV4</accession>
<keyword evidence="5" id="KW-0255">Endonuclease</keyword>
<keyword evidence="4" id="KW-0479">Metal-binding</keyword>